<proteinExistence type="predicted"/>
<comment type="caution">
    <text evidence="1">The sequence shown here is derived from an EMBL/GenBank/DDBJ whole genome shotgun (WGS) entry which is preliminary data.</text>
</comment>
<evidence type="ECO:0000313" key="2">
    <source>
        <dbReference type="Proteomes" id="UP001549184"/>
    </source>
</evidence>
<protein>
    <submittedName>
        <fullName evidence="1">Uncharacterized protein</fullName>
    </submittedName>
</protein>
<evidence type="ECO:0000313" key="1">
    <source>
        <dbReference type="EMBL" id="MET3650638.1"/>
    </source>
</evidence>
<organism evidence="1 2">
    <name type="scientific">Dyella japonica</name>
    <dbReference type="NCBI Taxonomy" id="231455"/>
    <lineage>
        <taxon>Bacteria</taxon>
        <taxon>Pseudomonadati</taxon>
        <taxon>Pseudomonadota</taxon>
        <taxon>Gammaproteobacteria</taxon>
        <taxon>Lysobacterales</taxon>
        <taxon>Rhodanobacteraceae</taxon>
        <taxon>Dyella</taxon>
    </lineage>
</organism>
<name>A0ABV2JP70_9GAMM</name>
<dbReference type="EMBL" id="JBEPMU010000001">
    <property type="protein sequence ID" value="MET3650638.1"/>
    <property type="molecule type" value="Genomic_DNA"/>
</dbReference>
<keyword evidence="2" id="KW-1185">Reference proteome</keyword>
<reference evidence="1 2" key="1">
    <citation type="submission" date="2024-06" db="EMBL/GenBank/DDBJ databases">
        <title>Sorghum-associated microbial communities from plants grown in Nebraska, USA.</title>
        <authorList>
            <person name="Schachtman D."/>
        </authorList>
    </citation>
    <scope>NUCLEOTIDE SEQUENCE [LARGE SCALE GENOMIC DNA]</scope>
    <source>
        <strain evidence="1 2">1073</strain>
    </source>
</reference>
<accession>A0ABV2JP70</accession>
<gene>
    <name evidence="1" type="ORF">ABIC75_000340</name>
</gene>
<dbReference type="Proteomes" id="UP001549184">
    <property type="component" value="Unassembled WGS sequence"/>
</dbReference>
<sequence length="49" mass="5377">MPASSTRGSGHAPGRHKHPLFDVTDIDGYQRFLLLLNDTVFSLGYECGV</sequence>